<dbReference type="InterPro" id="IPR058913">
    <property type="entry name" value="Integrase_dom_put"/>
</dbReference>
<gene>
    <name evidence="2" type="ORF">PMEA_00023344</name>
</gene>
<comment type="caution">
    <text evidence="2">The sequence shown here is derived from an EMBL/GenBank/DDBJ whole genome shotgun (WGS) entry which is preliminary data.</text>
</comment>
<feature type="domain" description="Integrase core" evidence="1">
    <location>
        <begin position="65"/>
        <end position="124"/>
    </location>
</feature>
<dbReference type="AlphaFoldDB" id="A0AAU9XG46"/>
<evidence type="ECO:0000313" key="3">
    <source>
        <dbReference type="Proteomes" id="UP001159428"/>
    </source>
</evidence>
<dbReference type="PANTHER" id="PTHR46791:SF5">
    <property type="entry name" value="CLR5 DOMAIN-CONTAINING PROTEIN-RELATED"/>
    <property type="match status" value="1"/>
</dbReference>
<dbReference type="PANTHER" id="PTHR46791">
    <property type="entry name" value="EXPRESSED PROTEIN"/>
    <property type="match status" value="1"/>
</dbReference>
<feature type="non-terminal residue" evidence="2">
    <location>
        <position position="1"/>
    </location>
</feature>
<keyword evidence="3" id="KW-1185">Reference proteome</keyword>
<dbReference type="EMBL" id="CALNXJ010000043">
    <property type="protein sequence ID" value="CAH3147353.1"/>
    <property type="molecule type" value="Genomic_DNA"/>
</dbReference>
<evidence type="ECO:0000313" key="2">
    <source>
        <dbReference type="EMBL" id="CAH3147353.1"/>
    </source>
</evidence>
<evidence type="ECO:0000259" key="1">
    <source>
        <dbReference type="Pfam" id="PF24764"/>
    </source>
</evidence>
<organism evidence="2 3">
    <name type="scientific">Pocillopora meandrina</name>
    <dbReference type="NCBI Taxonomy" id="46732"/>
    <lineage>
        <taxon>Eukaryota</taxon>
        <taxon>Metazoa</taxon>
        <taxon>Cnidaria</taxon>
        <taxon>Anthozoa</taxon>
        <taxon>Hexacorallia</taxon>
        <taxon>Scleractinia</taxon>
        <taxon>Astrocoeniina</taxon>
        <taxon>Pocilloporidae</taxon>
        <taxon>Pocillopora</taxon>
    </lineage>
</organism>
<dbReference type="Pfam" id="PF24764">
    <property type="entry name" value="rva_4"/>
    <property type="match status" value="1"/>
</dbReference>
<proteinExistence type="predicted"/>
<protein>
    <recommendedName>
        <fullName evidence="1">Integrase core domain-containing protein</fullName>
    </recommendedName>
</protein>
<sequence length="130" mass="15192">SDSQLEDAVKEVRSITPNIGQRRLLGALRARGFRIQRWRVRYCLRRKDPLGTALRWSTPVYRRKYSVPTPNALWHIDGNHKLTRYRFVVHCCVDGYSRVIVYATLTDNNRADTVLELFIKGVQSLAYLQE</sequence>
<dbReference type="Proteomes" id="UP001159428">
    <property type="component" value="Unassembled WGS sequence"/>
</dbReference>
<name>A0AAU9XG46_9CNID</name>
<reference evidence="2 3" key="1">
    <citation type="submission" date="2022-05" db="EMBL/GenBank/DDBJ databases">
        <authorList>
            <consortium name="Genoscope - CEA"/>
            <person name="William W."/>
        </authorList>
    </citation>
    <scope>NUCLEOTIDE SEQUENCE [LARGE SCALE GENOMIC DNA]</scope>
</reference>
<accession>A0AAU9XG46</accession>